<dbReference type="GO" id="GO:0003723">
    <property type="term" value="F:RNA binding"/>
    <property type="evidence" value="ECO:0007669"/>
    <property type="project" value="InterPro"/>
</dbReference>
<evidence type="ECO:0000313" key="4">
    <source>
        <dbReference type="EMBL" id="KFB10517.1"/>
    </source>
</evidence>
<comment type="similarity">
    <text evidence="1 2">Belongs to the RNase T2 family.</text>
</comment>
<dbReference type="STRING" id="472175.EL18_01554"/>
<gene>
    <name evidence="4" type="ORF">EL18_01554</name>
</gene>
<dbReference type="GO" id="GO:0033897">
    <property type="term" value="F:ribonuclease T2 activity"/>
    <property type="evidence" value="ECO:0007669"/>
    <property type="project" value="InterPro"/>
</dbReference>
<dbReference type="PROSITE" id="PS00530">
    <property type="entry name" value="RNASE_T2_1"/>
    <property type="match status" value="1"/>
</dbReference>
<dbReference type="PATRIC" id="fig|472175.3.peg.1562"/>
<dbReference type="InterPro" id="IPR036430">
    <property type="entry name" value="RNase_T2-like_sf"/>
</dbReference>
<keyword evidence="5" id="KW-1185">Reference proteome</keyword>
<dbReference type="RefSeq" id="WP_051913874.1">
    <property type="nucleotide sequence ID" value="NZ_JMQM01000001.1"/>
</dbReference>
<evidence type="ECO:0000256" key="3">
    <source>
        <dbReference type="SAM" id="SignalP"/>
    </source>
</evidence>
<dbReference type="eggNOG" id="COG3719">
    <property type="taxonomic scope" value="Bacteria"/>
</dbReference>
<dbReference type="Pfam" id="PF00445">
    <property type="entry name" value="Ribonuclease_T2"/>
    <property type="match status" value="1"/>
</dbReference>
<dbReference type="OrthoDB" id="4720638at2"/>
<reference evidence="4 5" key="1">
    <citation type="submission" date="2014-05" db="EMBL/GenBank/DDBJ databases">
        <title>Draft Genome Sequence of Nitratireductor basaltis Strain UMTGB225, A Marine Bacterium Isolated from Green Barrel Tunicate.</title>
        <authorList>
            <person name="Gan H.Y."/>
        </authorList>
    </citation>
    <scope>NUCLEOTIDE SEQUENCE [LARGE SCALE GENOMIC DNA]</scope>
    <source>
        <strain evidence="4 5">UMTGB225</strain>
    </source>
</reference>
<protein>
    <submittedName>
        <fullName evidence="4">Ribonuclease T2</fullName>
    </submittedName>
</protein>
<evidence type="ECO:0000313" key="5">
    <source>
        <dbReference type="Proteomes" id="UP000053675"/>
    </source>
</evidence>
<evidence type="ECO:0000256" key="2">
    <source>
        <dbReference type="RuleBase" id="RU004328"/>
    </source>
</evidence>
<dbReference type="PANTHER" id="PTHR11240">
    <property type="entry name" value="RIBONUCLEASE T2"/>
    <property type="match status" value="1"/>
</dbReference>
<feature type="signal peptide" evidence="3">
    <location>
        <begin position="1"/>
        <end position="30"/>
    </location>
</feature>
<organism evidence="4 5">
    <name type="scientific">Nitratireductor basaltis</name>
    <dbReference type="NCBI Taxonomy" id="472175"/>
    <lineage>
        <taxon>Bacteria</taxon>
        <taxon>Pseudomonadati</taxon>
        <taxon>Pseudomonadota</taxon>
        <taxon>Alphaproteobacteria</taxon>
        <taxon>Hyphomicrobiales</taxon>
        <taxon>Phyllobacteriaceae</taxon>
        <taxon>Nitratireductor</taxon>
    </lineage>
</organism>
<name>A0A084UC31_9HYPH</name>
<sequence length="228" mass="25733">MSRSFPSLRSGLLRPLLLACAVAISGGAAEARKAEQPGNFDFYVLALSWSPSYCISEGERANRQQCGTSRPYSFIVHGLWPQRESGYPTYCASREPDRVPNRLVDDLRDLMPSAGLIGHQWRKHGSCTGASQEEYFRLLRKARERVKVPKVFDSVDKPIMATPESIEEAFRKANPQLPGDAIAVTCGKRMMREVRICLSEELDFRSCREVDRKDCRLDKVLLPPTRGR</sequence>
<dbReference type="GO" id="GO:0006401">
    <property type="term" value="P:RNA catabolic process"/>
    <property type="evidence" value="ECO:0007669"/>
    <property type="project" value="TreeGrafter"/>
</dbReference>
<dbReference type="InterPro" id="IPR001568">
    <property type="entry name" value="RNase_T2-like"/>
</dbReference>
<dbReference type="InterPro" id="IPR039378">
    <property type="entry name" value="RNase_T2_prok"/>
</dbReference>
<dbReference type="PANTHER" id="PTHR11240:SF22">
    <property type="entry name" value="RIBONUCLEASE T2"/>
    <property type="match status" value="1"/>
</dbReference>
<keyword evidence="3" id="KW-0732">Signal</keyword>
<dbReference type="EMBL" id="JMQM01000001">
    <property type="protein sequence ID" value="KFB10517.1"/>
    <property type="molecule type" value="Genomic_DNA"/>
</dbReference>
<proteinExistence type="inferred from homology"/>
<dbReference type="InterPro" id="IPR018188">
    <property type="entry name" value="RNase_T2_His_AS_1"/>
</dbReference>
<comment type="caution">
    <text evidence="4">The sequence shown here is derived from an EMBL/GenBank/DDBJ whole genome shotgun (WGS) entry which is preliminary data.</text>
</comment>
<evidence type="ECO:0000256" key="1">
    <source>
        <dbReference type="ARBA" id="ARBA00007469"/>
    </source>
</evidence>
<dbReference type="Gene3D" id="3.90.730.10">
    <property type="entry name" value="Ribonuclease T2-like"/>
    <property type="match status" value="1"/>
</dbReference>
<dbReference type="AlphaFoldDB" id="A0A084UC31"/>
<dbReference type="CDD" id="cd01062">
    <property type="entry name" value="RNase_T2_prok"/>
    <property type="match status" value="1"/>
</dbReference>
<dbReference type="Proteomes" id="UP000053675">
    <property type="component" value="Unassembled WGS sequence"/>
</dbReference>
<accession>A0A084UC31</accession>
<feature type="chain" id="PRO_5001783347" evidence="3">
    <location>
        <begin position="31"/>
        <end position="228"/>
    </location>
</feature>
<dbReference type="SUPFAM" id="SSF55895">
    <property type="entry name" value="Ribonuclease Rh-like"/>
    <property type="match status" value="1"/>
</dbReference>